<keyword evidence="3" id="KW-1185">Reference proteome</keyword>
<dbReference type="RefSeq" id="WP_003610397.1">
    <property type="nucleotide sequence ID" value="NZ_ADVE02000001.1"/>
</dbReference>
<gene>
    <name evidence="2" type="ORF">CQW49_03985</name>
</gene>
<organism evidence="2 3">
    <name type="scientific">Methylosinus trichosporium (strain ATCC 35070 / NCIMB 11131 / UNIQEM 75 / OB3b)</name>
    <dbReference type="NCBI Taxonomy" id="595536"/>
    <lineage>
        <taxon>Bacteria</taxon>
        <taxon>Pseudomonadati</taxon>
        <taxon>Pseudomonadota</taxon>
        <taxon>Alphaproteobacteria</taxon>
        <taxon>Hyphomicrobiales</taxon>
        <taxon>Methylocystaceae</taxon>
        <taxon>Methylosinus</taxon>
    </lineage>
</organism>
<dbReference type="EMBL" id="CP023737">
    <property type="protein sequence ID" value="ATQ67141.1"/>
    <property type="molecule type" value="Genomic_DNA"/>
</dbReference>
<reference evidence="3" key="1">
    <citation type="submission" date="2017-10" db="EMBL/GenBank/DDBJ databases">
        <title>Completed PacBio SMRT sequence of Methylosinus trichosporium OB3b reveals presence of a third large plasmid.</title>
        <authorList>
            <person name="Charles T.C."/>
            <person name="Lynch M.D.J."/>
            <person name="Heil J.R."/>
            <person name="Cheng J."/>
        </authorList>
    </citation>
    <scope>NUCLEOTIDE SEQUENCE [LARGE SCALE GENOMIC DNA]</scope>
    <source>
        <strain evidence="3">OB3b</strain>
    </source>
</reference>
<dbReference type="Pfam" id="PF14301">
    <property type="entry name" value="DUF4376"/>
    <property type="match status" value="1"/>
</dbReference>
<dbReference type="Proteomes" id="UP000230709">
    <property type="component" value="Chromosome"/>
</dbReference>
<dbReference type="KEGG" id="mtw:CQW49_03985"/>
<dbReference type="STRING" id="595536.GCA_000178815_04365"/>
<name>A0A2D2CWJ6_METT3</name>
<dbReference type="AlphaFoldDB" id="A0A2D2CWJ6"/>
<evidence type="ECO:0000259" key="1">
    <source>
        <dbReference type="Pfam" id="PF14301"/>
    </source>
</evidence>
<sequence length="187" mass="19618">MATRELGAQVFLAGSSGTATIVEIAEASVDEPTCRVAYAEGGEGWWPQSSLFATEEERRVAEAPQLADRKARSLAALAERRRRAETSGVVIGGMGFSTDVESQAKLTAVVVASVLDNEYAVRWKLSDGSFASLDHAALIAAAQGVRAHVQACFDREAALVQDIAAAADLDALAAIDIASGWPDAQTL</sequence>
<accession>A0A2D2CWJ6</accession>
<feature type="domain" description="DUF4376" evidence="1">
    <location>
        <begin position="69"/>
        <end position="176"/>
    </location>
</feature>
<evidence type="ECO:0000313" key="2">
    <source>
        <dbReference type="EMBL" id="ATQ67141.1"/>
    </source>
</evidence>
<evidence type="ECO:0000313" key="3">
    <source>
        <dbReference type="Proteomes" id="UP000230709"/>
    </source>
</evidence>
<dbReference type="InterPro" id="IPR025484">
    <property type="entry name" value="DUF4376"/>
</dbReference>
<protein>
    <submittedName>
        <fullName evidence="2">DUF4376 domain-containing protein</fullName>
    </submittedName>
</protein>
<proteinExistence type="predicted"/>